<proteinExistence type="predicted"/>
<dbReference type="AlphaFoldDB" id="A0A5R8WQ12"/>
<dbReference type="Proteomes" id="UP000305517">
    <property type="component" value="Unassembled WGS sequence"/>
</dbReference>
<evidence type="ECO:0000313" key="2">
    <source>
        <dbReference type="Proteomes" id="UP000305517"/>
    </source>
</evidence>
<organism evidence="1 2">
    <name type="scientific">Hymenobacter jeollabukensis</name>
    <dbReference type="NCBI Taxonomy" id="2025313"/>
    <lineage>
        <taxon>Bacteria</taxon>
        <taxon>Pseudomonadati</taxon>
        <taxon>Bacteroidota</taxon>
        <taxon>Cytophagia</taxon>
        <taxon>Cytophagales</taxon>
        <taxon>Hymenobacteraceae</taxon>
        <taxon>Hymenobacter</taxon>
    </lineage>
</organism>
<keyword evidence="2" id="KW-1185">Reference proteome</keyword>
<protein>
    <submittedName>
        <fullName evidence="1">Uncharacterized protein</fullName>
    </submittedName>
</protein>
<accession>A0A5R8WQ12</accession>
<dbReference type="EMBL" id="VAJM01000006">
    <property type="protein sequence ID" value="TLM91822.1"/>
    <property type="molecule type" value="Genomic_DNA"/>
</dbReference>
<sequence>MTSNDYWQRLPPFDYVVTYSFNRGPKLQRLKQAAAELRQATQVELMTARFMRQRLLGQRMEELAQFDQRQDVPLTTAAGSFDITASPVTQFARTDEHTERLRSILTTPVSSNWAAGCRPVFRDALGFHDSAGHIVEVLNICLQCHYLQSESGQLIEADASVYDQLRQLLGALGHPIETHHEQ</sequence>
<gene>
    <name evidence="1" type="ORF">FDY95_14790</name>
</gene>
<reference evidence="1 2" key="1">
    <citation type="submission" date="2019-05" db="EMBL/GenBank/DDBJ databases">
        <title>Hymenobacter edaphi sp. nov., isolated from abandoned arsenic-contaminated farmland soil.</title>
        <authorList>
            <person name="Nie L."/>
        </authorList>
    </citation>
    <scope>NUCLEOTIDE SEQUENCE [LARGE SCALE GENOMIC DNA]</scope>
    <source>
        <strain evidence="1 2">1-3-3-8</strain>
    </source>
</reference>
<comment type="caution">
    <text evidence="1">The sequence shown here is derived from an EMBL/GenBank/DDBJ whole genome shotgun (WGS) entry which is preliminary data.</text>
</comment>
<dbReference type="RefSeq" id="WP_138078808.1">
    <property type="nucleotide sequence ID" value="NZ_VAJM01000006.1"/>
</dbReference>
<name>A0A5R8WQ12_9BACT</name>
<evidence type="ECO:0000313" key="1">
    <source>
        <dbReference type="EMBL" id="TLM91822.1"/>
    </source>
</evidence>
<dbReference type="OrthoDB" id="1376341at2"/>